<dbReference type="AlphaFoldDB" id="A0A4Y9XXG3"/>
<feature type="coiled-coil region" evidence="1">
    <location>
        <begin position="176"/>
        <end position="493"/>
    </location>
</feature>
<comment type="caution">
    <text evidence="4">The sequence shown here is derived from an EMBL/GenBank/DDBJ whole genome shotgun (WGS) entry which is preliminary data.</text>
</comment>
<keyword evidence="3" id="KW-0812">Transmembrane</keyword>
<keyword evidence="3" id="KW-1133">Transmembrane helix</keyword>
<proteinExistence type="predicted"/>
<dbReference type="STRING" id="205917.A0A4Y9XXG3"/>
<feature type="compositionally biased region" description="Low complexity" evidence="2">
    <location>
        <begin position="537"/>
        <end position="551"/>
    </location>
</feature>
<gene>
    <name evidence="4" type="ORF">EVG20_g9841</name>
</gene>
<keyword evidence="3" id="KW-0472">Membrane</keyword>
<feature type="transmembrane region" description="Helical" evidence="3">
    <location>
        <begin position="55"/>
        <end position="77"/>
    </location>
</feature>
<evidence type="ECO:0000256" key="1">
    <source>
        <dbReference type="SAM" id="Coils"/>
    </source>
</evidence>
<reference evidence="4 5" key="1">
    <citation type="submission" date="2019-02" db="EMBL/GenBank/DDBJ databases">
        <title>Genome sequencing of the rare red list fungi Dentipellis fragilis.</title>
        <authorList>
            <person name="Buettner E."/>
            <person name="Kellner H."/>
        </authorList>
    </citation>
    <scope>NUCLEOTIDE SEQUENCE [LARGE SCALE GENOMIC DNA]</scope>
    <source>
        <strain evidence="4 5">DSM 105465</strain>
    </source>
</reference>
<name>A0A4Y9XXG3_9AGAM</name>
<evidence type="ECO:0000256" key="3">
    <source>
        <dbReference type="SAM" id="Phobius"/>
    </source>
</evidence>
<dbReference type="OrthoDB" id="10576082at2759"/>
<sequence length="603" mass="68374">MPIVYVIRQHEVNSDHRPMHRNAWTGQVVVPHPAFTSPLPSSSAMFLYRLLTLRFAGIVSLFALVNACLCAVLWYYLKEDPFNEKQIRPTLTVMSGDIKTLGEAPRNMKSELGDALDIIKNQRKDIEKKDDEIRRLKDTAINCNTENSDQTKRLTQHMDDSLLSPGSEASRIDEERRNHRKSITEMKNRIWELEQELSRAELKTQDLDSEARQQAQATAEHIAEKDDMIRVLEEDARSTSSRIEGLEHERSEMEKSMAKARQEAEGTADQIEERDAKIRALEDKLRSANSRIMELQSVQAESIGADTQYQSALNMQEKEKEIKALEDMLQSAQSRVKELENQESTASKELQQAQLDIDGLRATENTDITRLRDSNDKLQVLIKELEDIAQKEAHKYLKLENEYGAVQTEYQAIQKRLKAIANEKDDLAADFELAQKRRKEAQTRLQEVEATLQGSSDHNQVLQKREDDAQGRLKELEAHNIALQDTVNSLELQCRERGWDTKISPVAGLLHTTPSRLPKPISSRSKSEGSAQNAQVTLSATSSVKSSTSTTQKQEKPKVEKSKVEKPKVEKLKAEPTRRSERRKPGSSVTVSDVTPVSDVMSS</sequence>
<accession>A0A4Y9XXG3</accession>
<dbReference type="EMBL" id="SEOQ01001064">
    <property type="protein sequence ID" value="TFY54123.1"/>
    <property type="molecule type" value="Genomic_DNA"/>
</dbReference>
<evidence type="ECO:0000256" key="2">
    <source>
        <dbReference type="SAM" id="MobiDB-lite"/>
    </source>
</evidence>
<dbReference type="Proteomes" id="UP000298327">
    <property type="component" value="Unassembled WGS sequence"/>
</dbReference>
<feature type="compositionally biased region" description="Basic and acidic residues" evidence="2">
    <location>
        <begin position="553"/>
        <end position="579"/>
    </location>
</feature>
<feature type="region of interest" description="Disordered" evidence="2">
    <location>
        <begin position="505"/>
        <end position="603"/>
    </location>
</feature>
<feature type="compositionally biased region" description="Polar residues" evidence="2">
    <location>
        <begin position="522"/>
        <end position="536"/>
    </location>
</feature>
<protein>
    <submittedName>
        <fullName evidence="4">Uncharacterized protein</fullName>
    </submittedName>
</protein>
<dbReference type="Gene3D" id="1.10.287.1490">
    <property type="match status" value="1"/>
</dbReference>
<feature type="compositionally biased region" description="Low complexity" evidence="2">
    <location>
        <begin position="587"/>
        <end position="603"/>
    </location>
</feature>
<keyword evidence="1" id="KW-0175">Coiled coil</keyword>
<feature type="coiled-coil region" evidence="1">
    <location>
        <begin position="109"/>
        <end position="146"/>
    </location>
</feature>
<dbReference type="SUPFAM" id="SSF57997">
    <property type="entry name" value="Tropomyosin"/>
    <property type="match status" value="1"/>
</dbReference>
<evidence type="ECO:0000313" key="5">
    <source>
        <dbReference type="Proteomes" id="UP000298327"/>
    </source>
</evidence>
<keyword evidence="5" id="KW-1185">Reference proteome</keyword>
<evidence type="ECO:0000313" key="4">
    <source>
        <dbReference type="EMBL" id="TFY54123.1"/>
    </source>
</evidence>
<organism evidence="4 5">
    <name type="scientific">Dentipellis fragilis</name>
    <dbReference type="NCBI Taxonomy" id="205917"/>
    <lineage>
        <taxon>Eukaryota</taxon>
        <taxon>Fungi</taxon>
        <taxon>Dikarya</taxon>
        <taxon>Basidiomycota</taxon>
        <taxon>Agaricomycotina</taxon>
        <taxon>Agaricomycetes</taxon>
        <taxon>Russulales</taxon>
        <taxon>Hericiaceae</taxon>
        <taxon>Dentipellis</taxon>
    </lineage>
</organism>